<proteinExistence type="predicted"/>
<dbReference type="AlphaFoldDB" id="A0A644UG88"/>
<comment type="caution">
    <text evidence="2">The sequence shown here is derived from an EMBL/GenBank/DDBJ whole genome shotgun (WGS) entry which is preliminary data.</text>
</comment>
<feature type="transmembrane region" description="Helical" evidence="1">
    <location>
        <begin position="271"/>
        <end position="289"/>
    </location>
</feature>
<keyword evidence="1" id="KW-1133">Transmembrane helix</keyword>
<organism evidence="2">
    <name type="scientific">bioreactor metagenome</name>
    <dbReference type="NCBI Taxonomy" id="1076179"/>
    <lineage>
        <taxon>unclassified sequences</taxon>
        <taxon>metagenomes</taxon>
        <taxon>ecological metagenomes</taxon>
    </lineage>
</organism>
<accession>A0A644UG88</accession>
<name>A0A644UG88_9ZZZZ</name>
<evidence type="ECO:0000313" key="2">
    <source>
        <dbReference type="EMBL" id="MPL78006.1"/>
    </source>
</evidence>
<sequence length="485" mass="57172">MIEELVKIHDKFSVEIKLGFNARRKQEVSDFSVNTWIFIPNSLDINRTTYQKTDFYRDLKSNIRLITPVYLLRDLANPEKEPFTILQKAMSELASEPTRTRIAEYEYHIRMFVSIVKSSLREEIHHIHNNGISEDVDYLIDTLIDNMRAVAGNYRSLRRIINVPTIGRELMNYYFFGDEFLSNILEQHTFKLIDGLNKTGNLSEERKTMLMSFVNEEVAYKREKGFLVVEKYSPDKNRELVFRLSLLKKYAENELFLNTNQRRDGVWIEQVYLSIAAGLSMIFATAVAFSFQQKYGNFTMPFFVALVVSYMLKDRIKELTRYYFAHKLGRRFFDHRTDITLSEHEVGWSKESMVFVPESKVPAEVLKVRNRSAILEADNRNNREKIILYRKLVRLNRKSLNDCSPYPTAGMNDIVRFNVSNFIQKMDNPVVPLYAPGDNGVFEIVKGEKMYYINLVLQLKNEEQLDYKRYRIVLNRKGIREIEMF</sequence>
<feature type="transmembrane region" description="Helical" evidence="1">
    <location>
        <begin position="295"/>
        <end position="312"/>
    </location>
</feature>
<keyword evidence="1" id="KW-0472">Membrane</keyword>
<protein>
    <submittedName>
        <fullName evidence="2">Uncharacterized protein</fullName>
    </submittedName>
</protein>
<evidence type="ECO:0000256" key="1">
    <source>
        <dbReference type="SAM" id="Phobius"/>
    </source>
</evidence>
<gene>
    <name evidence="2" type="ORF">SDC9_23867</name>
</gene>
<keyword evidence="1" id="KW-0812">Transmembrane</keyword>
<reference evidence="2" key="1">
    <citation type="submission" date="2019-08" db="EMBL/GenBank/DDBJ databases">
        <authorList>
            <person name="Kucharzyk K."/>
            <person name="Murdoch R.W."/>
            <person name="Higgins S."/>
            <person name="Loffler F."/>
        </authorList>
    </citation>
    <scope>NUCLEOTIDE SEQUENCE</scope>
</reference>
<dbReference type="EMBL" id="VSSQ01000112">
    <property type="protein sequence ID" value="MPL78006.1"/>
    <property type="molecule type" value="Genomic_DNA"/>
</dbReference>